<feature type="transmembrane region" description="Helical" evidence="2">
    <location>
        <begin position="63"/>
        <end position="87"/>
    </location>
</feature>
<feature type="compositionally biased region" description="Basic and acidic residues" evidence="1">
    <location>
        <begin position="1"/>
        <end position="13"/>
    </location>
</feature>
<sequence length="800" mass="88477">MTRRPDQREDGSPSRESLLTGGQGGGDSRDEPQTTASESSKNCLDYYSNGSNQPSDTLRRAPYIVLLTLGYAAIAIFAWAVICTLAYRPIGAQSYVVGGKKVPLRSESIMTLDERREVYAQSERFLRAARILQNVASVMTIPMTSAICSYAAVIFLQRGGTTTRNQTGQGQGQGPTLRQSLALADKGWYDPVVIAKLFTGKWKQYGSRFLVMAIILNVVGVSIAPLQGLFVSYKAIKVPDKPDVMYGLMDIPKIADFLNHNYRFEESVEQLRSKLMSAHNEDPQFRLWSSQLGCGGPLGDINNKNNSETSRACTTSGHYTFGSMSNLSDPFWAQMPSGFSTGHFRQFAPRFNYTARYEDIVGDAFPPECNPNSEALFFHYENATEDGGYNVDVCMPAAITTPSPWKATYGRQDFSEELYVRMNLKWERDGLHYSFVPGNYSFKITLNTTASYFELPNYMNGQLPSPILDNGPDRDCGWQCPGQTFNDASDGSNWKLARRDTSNSSSDSDSSKALNTIMTMERRHKLSKLPLFSTAMALFGPGSYLDIKHTSAEAYHQAPVKEVGACIGIVPFIKLLHPINKFTDPRVSQDLEPCISGTQAKDRLPSIVADYMYIFVAKESAESSNRQFEEDSRVSTDRQNSPTIERIQNAFAAAAFLTTDMWHQQAVGEGSQSTADLNWDMGVDQQIPALSLAGMILVSILLGLYLASLLALSVYSAWIPRWTEQLNSFAVMRMSAALADQFPLRLAHSPDNIKAFDELPGWVGGVADVEPDAVSGQVGELALGGEMSLRGRKKYRSYSK</sequence>
<feature type="region of interest" description="Disordered" evidence="1">
    <location>
        <begin position="491"/>
        <end position="513"/>
    </location>
</feature>
<keyword evidence="2" id="KW-1133">Transmembrane helix</keyword>
<dbReference type="AlphaFoldDB" id="A0A2B7XUL3"/>
<comment type="caution">
    <text evidence="3">The sequence shown here is derived from an EMBL/GenBank/DDBJ whole genome shotgun (WGS) entry which is preliminary data.</text>
</comment>
<keyword evidence="4" id="KW-1185">Reference proteome</keyword>
<feature type="transmembrane region" description="Helical" evidence="2">
    <location>
        <begin position="135"/>
        <end position="156"/>
    </location>
</feature>
<feature type="transmembrane region" description="Helical" evidence="2">
    <location>
        <begin position="209"/>
        <end position="233"/>
    </location>
</feature>
<accession>A0A2B7XUL3</accession>
<name>A0A2B7XUL3_9EURO</name>
<feature type="transmembrane region" description="Helical" evidence="2">
    <location>
        <begin position="692"/>
        <end position="718"/>
    </location>
</feature>
<feature type="compositionally biased region" description="Polar residues" evidence="1">
    <location>
        <begin position="33"/>
        <end position="48"/>
    </location>
</feature>
<gene>
    <name evidence="3" type="ORF">AJ79_04289</name>
</gene>
<evidence type="ECO:0000256" key="1">
    <source>
        <dbReference type="SAM" id="MobiDB-lite"/>
    </source>
</evidence>
<evidence type="ECO:0000313" key="4">
    <source>
        <dbReference type="Proteomes" id="UP000223968"/>
    </source>
</evidence>
<keyword evidence="2" id="KW-0812">Transmembrane</keyword>
<keyword evidence="2" id="KW-0472">Membrane</keyword>
<organism evidence="3 4">
    <name type="scientific">Helicocarpus griseus UAMH5409</name>
    <dbReference type="NCBI Taxonomy" id="1447875"/>
    <lineage>
        <taxon>Eukaryota</taxon>
        <taxon>Fungi</taxon>
        <taxon>Dikarya</taxon>
        <taxon>Ascomycota</taxon>
        <taxon>Pezizomycotina</taxon>
        <taxon>Eurotiomycetes</taxon>
        <taxon>Eurotiomycetidae</taxon>
        <taxon>Onygenales</taxon>
        <taxon>Ajellomycetaceae</taxon>
        <taxon>Helicocarpus</taxon>
    </lineage>
</organism>
<evidence type="ECO:0000256" key="2">
    <source>
        <dbReference type="SAM" id="Phobius"/>
    </source>
</evidence>
<reference evidence="3 4" key="1">
    <citation type="submission" date="2017-10" db="EMBL/GenBank/DDBJ databases">
        <title>Comparative genomics in systemic dimorphic fungi from Ajellomycetaceae.</title>
        <authorList>
            <person name="Munoz J.F."/>
            <person name="Mcewen J.G."/>
            <person name="Clay O.K."/>
            <person name="Cuomo C.A."/>
        </authorList>
    </citation>
    <scope>NUCLEOTIDE SEQUENCE [LARGE SCALE GENOMIC DNA]</scope>
    <source>
        <strain evidence="3 4">UAMH5409</strain>
    </source>
</reference>
<evidence type="ECO:0000313" key="3">
    <source>
        <dbReference type="EMBL" id="PGH12453.1"/>
    </source>
</evidence>
<dbReference type="Proteomes" id="UP000223968">
    <property type="component" value="Unassembled WGS sequence"/>
</dbReference>
<proteinExistence type="predicted"/>
<feature type="region of interest" description="Disordered" evidence="1">
    <location>
        <begin position="1"/>
        <end position="48"/>
    </location>
</feature>
<dbReference type="OrthoDB" id="5381672at2759"/>
<dbReference type="EMBL" id="PDNB01000058">
    <property type="protein sequence ID" value="PGH12453.1"/>
    <property type="molecule type" value="Genomic_DNA"/>
</dbReference>
<protein>
    <submittedName>
        <fullName evidence="3">Uncharacterized protein</fullName>
    </submittedName>
</protein>